<keyword evidence="1" id="KW-0812">Transmembrane</keyword>
<dbReference type="EMBL" id="VFQF01000002">
    <property type="protein sequence ID" value="TQN46458.1"/>
    <property type="molecule type" value="Genomic_DNA"/>
</dbReference>
<name>A0A543PQW3_9MICO</name>
<feature type="transmembrane region" description="Helical" evidence="1">
    <location>
        <begin position="47"/>
        <end position="65"/>
    </location>
</feature>
<sequence length="481" mass="49616">MTELGPALIACLLAASLAAAVLRRPGLSTRCLALAAAMGFALTEPAGLGDVLVVVAAGAPLLAVLQPERGRAWSIWLVASAVAAAVVLVAVATDPFRDPTCLVRCSTNPLALGRIPFAPIVANALIGFAAVMTAAQAIRRRSVLGGAGAALAVTVILDVASVTGALVTAACIGLVRGTAEVLAVVQARGRLADVAMALEQSHDPTASMREQLYDPDVSVAFALPDGSVVDEDGAPAPEVRHGQQVDLITVGESTIARVCHRPTTSRVAVARAMTGAARLALDNARLLAVSRLNARLLQESRARVVKGGDEERRLLERDLHDGAQQEVLSLGLALREELSSTTDLPRRQALEDAAGRIPLVLESLRELGHGLRPAGLDGAGLSIALEAIADRARVPVDVVSLPEEDLQPGAVVAIAGLVARQADTADAPLRVEVVVVDGRVVTTITGGVEPTPVEIDRFVTIGGGLGCDGVSTRAWLPTGER</sequence>
<proteinExistence type="predicted"/>
<feature type="transmembrane region" description="Helical" evidence="1">
    <location>
        <begin position="111"/>
        <end position="131"/>
    </location>
</feature>
<evidence type="ECO:0000313" key="2">
    <source>
        <dbReference type="EMBL" id="TQN46458.1"/>
    </source>
</evidence>
<dbReference type="GO" id="GO:0016301">
    <property type="term" value="F:kinase activity"/>
    <property type="evidence" value="ECO:0007669"/>
    <property type="project" value="UniProtKB-KW"/>
</dbReference>
<protein>
    <submittedName>
        <fullName evidence="2">Histidine kinase</fullName>
    </submittedName>
</protein>
<dbReference type="AlphaFoldDB" id="A0A543PQW3"/>
<evidence type="ECO:0000256" key="1">
    <source>
        <dbReference type="SAM" id="Phobius"/>
    </source>
</evidence>
<feature type="transmembrane region" description="Helical" evidence="1">
    <location>
        <begin position="143"/>
        <end position="167"/>
    </location>
</feature>
<keyword evidence="2" id="KW-0808">Transferase</keyword>
<keyword evidence="1" id="KW-1133">Transmembrane helix</keyword>
<feature type="transmembrane region" description="Helical" evidence="1">
    <location>
        <begin position="72"/>
        <end position="91"/>
    </location>
</feature>
<evidence type="ECO:0000313" key="3">
    <source>
        <dbReference type="Proteomes" id="UP000320085"/>
    </source>
</evidence>
<keyword evidence="2" id="KW-0418">Kinase</keyword>
<keyword evidence="1" id="KW-0472">Membrane</keyword>
<organism evidence="2 3">
    <name type="scientific">Humibacillus xanthopallidus</name>
    <dbReference type="NCBI Taxonomy" id="412689"/>
    <lineage>
        <taxon>Bacteria</taxon>
        <taxon>Bacillati</taxon>
        <taxon>Actinomycetota</taxon>
        <taxon>Actinomycetes</taxon>
        <taxon>Micrococcales</taxon>
        <taxon>Intrasporangiaceae</taxon>
        <taxon>Humibacillus</taxon>
    </lineage>
</organism>
<accession>A0A543PQW3</accession>
<reference evidence="2 3" key="1">
    <citation type="submission" date="2019-06" db="EMBL/GenBank/DDBJ databases">
        <title>Sequencing the genomes of 1000 actinobacteria strains.</title>
        <authorList>
            <person name="Klenk H.-P."/>
        </authorList>
    </citation>
    <scope>NUCLEOTIDE SEQUENCE [LARGE SCALE GENOMIC DNA]</scope>
    <source>
        <strain evidence="2 3">DSM 21776</strain>
    </source>
</reference>
<comment type="caution">
    <text evidence="2">The sequence shown here is derived from an EMBL/GenBank/DDBJ whole genome shotgun (WGS) entry which is preliminary data.</text>
</comment>
<gene>
    <name evidence="2" type="ORF">FHX52_3182</name>
</gene>
<dbReference type="Proteomes" id="UP000320085">
    <property type="component" value="Unassembled WGS sequence"/>
</dbReference>